<dbReference type="EMBL" id="HF548271">
    <property type="protein sequence ID" value="CCO20875.1"/>
    <property type="molecule type" value="Genomic_DNA"/>
</dbReference>
<feature type="compositionally biased region" description="Low complexity" evidence="1">
    <location>
        <begin position="895"/>
        <end position="909"/>
    </location>
</feature>
<name>S0DFF6_9ZZZZ</name>
<dbReference type="SUPFAM" id="SSF55073">
    <property type="entry name" value="Nucleotide cyclase"/>
    <property type="match status" value="1"/>
</dbReference>
<keyword evidence="2" id="KW-0812">Transmembrane</keyword>
<dbReference type="InterPro" id="IPR003660">
    <property type="entry name" value="HAMP_dom"/>
</dbReference>
<reference evidence="6" key="1">
    <citation type="submission" date="2012-10" db="EMBL/GenBank/DDBJ databases">
        <authorList>
            <person name="Sandrine L."/>
        </authorList>
    </citation>
    <scope>NUCLEOTIDE SEQUENCE</scope>
</reference>
<feature type="transmembrane region" description="Helical" evidence="2">
    <location>
        <begin position="295"/>
        <end position="319"/>
    </location>
</feature>
<feature type="domain" description="EAL" evidence="3">
    <location>
        <begin position="559"/>
        <end position="813"/>
    </location>
</feature>
<dbReference type="PROSITE" id="PS50887">
    <property type="entry name" value="GGDEF"/>
    <property type="match status" value="1"/>
</dbReference>
<dbReference type="InterPro" id="IPR035919">
    <property type="entry name" value="EAL_sf"/>
</dbReference>
<dbReference type="Pfam" id="PF05228">
    <property type="entry name" value="CHASE4"/>
    <property type="match status" value="1"/>
</dbReference>
<reference evidence="6" key="2">
    <citation type="journal article" date="2013" name="Biotechnol. Biofuels">
        <title>Mining for hemicellulases in the fungus-growing termite Pseudacanthotermes militaris using functional metagenomics.</title>
        <authorList>
            <person name="Bastien G."/>
            <person name="Arnal G."/>
            <person name="Bozonnet S."/>
            <person name="Laguerre S."/>
            <person name="Ferreira F."/>
            <person name="Faure R."/>
            <person name="Henrissat B."/>
            <person name="Lefevre F."/>
            <person name="Robe P."/>
            <person name="Bouchez O."/>
            <person name="Noirot C."/>
            <person name="Dumon C."/>
            <person name="O'Donohue M."/>
        </authorList>
    </citation>
    <scope>NUCLEOTIDE SEQUENCE</scope>
</reference>
<dbReference type="InterPro" id="IPR000160">
    <property type="entry name" value="GGDEF_dom"/>
</dbReference>
<dbReference type="Gene3D" id="6.10.340.10">
    <property type="match status" value="1"/>
</dbReference>
<dbReference type="PANTHER" id="PTHR33121">
    <property type="entry name" value="CYCLIC DI-GMP PHOSPHODIESTERASE PDEF"/>
    <property type="match status" value="1"/>
</dbReference>
<dbReference type="CDD" id="cd01949">
    <property type="entry name" value="GGDEF"/>
    <property type="match status" value="1"/>
</dbReference>
<evidence type="ECO:0000259" key="5">
    <source>
        <dbReference type="PROSITE" id="PS50887"/>
    </source>
</evidence>
<feature type="region of interest" description="Disordered" evidence="1">
    <location>
        <begin position="819"/>
        <end position="916"/>
    </location>
</feature>
<feature type="domain" description="HAMP" evidence="4">
    <location>
        <begin position="321"/>
        <end position="374"/>
    </location>
</feature>
<proteinExistence type="predicted"/>
<keyword evidence="2" id="KW-1133">Transmembrane helix</keyword>
<evidence type="ECO:0000313" key="6">
    <source>
        <dbReference type="EMBL" id="CCO20875.1"/>
    </source>
</evidence>
<accession>S0DFF6</accession>
<organism evidence="6">
    <name type="scientific">termite gut metagenome</name>
    <dbReference type="NCBI Taxonomy" id="433724"/>
    <lineage>
        <taxon>unclassified sequences</taxon>
        <taxon>metagenomes</taxon>
        <taxon>organismal metagenomes</taxon>
    </lineage>
</organism>
<dbReference type="SUPFAM" id="SSF141868">
    <property type="entry name" value="EAL domain-like"/>
    <property type="match status" value="1"/>
</dbReference>
<sequence length="916" mass="99252">MQMLERLAAKKREGTVRSLRIRIVSILALVFLVMVVLLAVVIGLSMRTMLEERESDNAINQAKLSESVLLSSVSSLPSVTRDWSSWNDTYDFVEGRNDGFLDDYLTEYPLQLFRINILSVLRPDGEMVYGRFYDPEAGAYVEDPPDLSGLYAQLAPEVVASFTEGMELDLSDTTQIGKEGFVSYGGQIYYLSCYPILHSDETGPVAGVFIFGRVVDDAEIRLMTEDGAAGTFAVLTPESFGGDSEQVQKLRENGELLVTGAGMVTAYVVLPDILGAPSLAVAVSGPRALYQQGTAFINLIVILVAVGCMAVLVVAVLLLDRMVARPLAQLVRGVNGIDLETVGTTLPEQHGTRELDELARAVNGMLVRIGDARDTIQTNNDTLYRLANYDQLTGLPNRLSGQAALQDIIDKASEASDEVTVYYIDIGRFKYVNDTLGRDAGDDAIRQVAERLSRGAGEGALTVRYEGDKFFVAKTGLYGLVQRQKFADEMFGLFDKPVVVRQRDVDIGLTIGSAAWPDDAPDAQTLVNNAEMAMYNAKTLNSGCYQAYHQALHAEIQRNLEVETWMREGIANDFEGFEPYFQPVVNVKSGEIETCEALMRWKSPEGMVGPVEFIPLAEESGLIIPLTWWLLEECCVQARRFAAAGTECRVAVNVTAQVLLHPDFVGRLTGAAKKAGVRVSVLEIEIIEEALVDDFERANRVLGTLHMLGIKVSVDDFGTGYSSLSYLNRLRVDRIKIDKGFVSGLGRSQEDQAIVLAVLAVAGSLGMTVTAEGVENADQLAFLKQAGCDEVQGFLFSRALPADGFIEFVQQWQQELERSKKTIGAPRRKATGMPGIRDNRQPQPPRAEGPAAELPDDGVEAEGTGPDGDASEAVLEGVAEAAMPGKGGRPSADEGAAGADVPGDAPGAGMDIPAQE</sequence>
<feature type="domain" description="GGDEF" evidence="5">
    <location>
        <begin position="417"/>
        <end position="550"/>
    </location>
</feature>
<gene>
    <name evidence="6" type="ORF">BN138_63</name>
    <name evidence="7" type="ORF">BN138_653</name>
</gene>
<dbReference type="PANTHER" id="PTHR33121:SF70">
    <property type="entry name" value="SIGNALING PROTEIN YKOW"/>
    <property type="match status" value="1"/>
</dbReference>
<evidence type="ECO:0000256" key="2">
    <source>
        <dbReference type="SAM" id="Phobius"/>
    </source>
</evidence>
<dbReference type="InterPro" id="IPR029787">
    <property type="entry name" value="Nucleotide_cyclase"/>
</dbReference>
<dbReference type="GO" id="GO:0007165">
    <property type="term" value="P:signal transduction"/>
    <property type="evidence" value="ECO:0007669"/>
    <property type="project" value="InterPro"/>
</dbReference>
<feature type="transmembrane region" description="Helical" evidence="2">
    <location>
        <begin position="256"/>
        <end position="283"/>
    </location>
</feature>
<dbReference type="GO" id="GO:0071111">
    <property type="term" value="F:cyclic-guanylate-specific phosphodiesterase activity"/>
    <property type="evidence" value="ECO:0007669"/>
    <property type="project" value="InterPro"/>
</dbReference>
<feature type="transmembrane region" description="Helical" evidence="2">
    <location>
        <begin position="21"/>
        <end position="46"/>
    </location>
</feature>
<evidence type="ECO:0000313" key="7">
    <source>
        <dbReference type="EMBL" id="CCO21465.1"/>
    </source>
</evidence>
<dbReference type="Gene3D" id="3.30.70.270">
    <property type="match status" value="1"/>
</dbReference>
<dbReference type="CDD" id="cd01948">
    <property type="entry name" value="EAL"/>
    <property type="match status" value="1"/>
</dbReference>
<dbReference type="Gene3D" id="3.20.20.450">
    <property type="entry name" value="EAL domain"/>
    <property type="match status" value="1"/>
</dbReference>
<protein>
    <submittedName>
        <fullName evidence="6">Putative diguanylate cyclase</fullName>
    </submittedName>
</protein>
<evidence type="ECO:0000259" key="3">
    <source>
        <dbReference type="PROSITE" id="PS50883"/>
    </source>
</evidence>
<dbReference type="Pfam" id="PF00563">
    <property type="entry name" value="EAL"/>
    <property type="match status" value="1"/>
</dbReference>
<dbReference type="InterPro" id="IPR050706">
    <property type="entry name" value="Cyclic-di-GMP_PDE-like"/>
</dbReference>
<dbReference type="GO" id="GO:0016020">
    <property type="term" value="C:membrane"/>
    <property type="evidence" value="ECO:0007669"/>
    <property type="project" value="InterPro"/>
</dbReference>
<dbReference type="PROSITE" id="PS50883">
    <property type="entry name" value="EAL"/>
    <property type="match status" value="1"/>
</dbReference>
<evidence type="ECO:0000259" key="4">
    <source>
        <dbReference type="PROSITE" id="PS50885"/>
    </source>
</evidence>
<dbReference type="Pfam" id="PF00990">
    <property type="entry name" value="GGDEF"/>
    <property type="match status" value="1"/>
</dbReference>
<dbReference type="EMBL" id="HF548304">
    <property type="protein sequence ID" value="CCO21465.1"/>
    <property type="molecule type" value="Genomic_DNA"/>
</dbReference>
<evidence type="ECO:0000256" key="1">
    <source>
        <dbReference type="SAM" id="MobiDB-lite"/>
    </source>
</evidence>
<dbReference type="InterPro" id="IPR007892">
    <property type="entry name" value="CHASE4"/>
</dbReference>
<dbReference type="InterPro" id="IPR043128">
    <property type="entry name" value="Rev_trsase/Diguanyl_cyclase"/>
</dbReference>
<dbReference type="AlphaFoldDB" id="S0DFF6"/>
<dbReference type="SMART" id="SM00052">
    <property type="entry name" value="EAL"/>
    <property type="match status" value="1"/>
</dbReference>
<dbReference type="SMART" id="SM00304">
    <property type="entry name" value="HAMP"/>
    <property type="match status" value="1"/>
</dbReference>
<dbReference type="NCBIfam" id="TIGR00254">
    <property type="entry name" value="GGDEF"/>
    <property type="match status" value="1"/>
</dbReference>
<dbReference type="SMART" id="SM00267">
    <property type="entry name" value="GGDEF"/>
    <property type="match status" value="1"/>
</dbReference>
<dbReference type="PROSITE" id="PS50885">
    <property type="entry name" value="HAMP"/>
    <property type="match status" value="1"/>
</dbReference>
<keyword evidence="2" id="KW-0472">Membrane</keyword>
<dbReference type="InterPro" id="IPR001633">
    <property type="entry name" value="EAL_dom"/>
</dbReference>